<dbReference type="EMBL" id="LELK01000009">
    <property type="protein sequence ID" value="KMM36248.1"/>
    <property type="molecule type" value="Genomic_DNA"/>
</dbReference>
<dbReference type="AlphaFoldDB" id="A0A0J6CSR2"/>
<organism evidence="1 2">
    <name type="scientific">Guptibacillus hwajinpoensis</name>
    <dbReference type="NCBI Taxonomy" id="208199"/>
    <lineage>
        <taxon>Bacteria</taxon>
        <taxon>Bacillati</taxon>
        <taxon>Bacillota</taxon>
        <taxon>Bacilli</taxon>
        <taxon>Bacillales</taxon>
        <taxon>Guptibacillaceae</taxon>
        <taxon>Guptibacillus</taxon>
    </lineage>
</organism>
<proteinExistence type="predicted"/>
<accession>A0A0J6CSR2</accession>
<sequence>MNTSFVFRLKGEVTECLEAAARHEKGRRAFRNGDIGALEWEHVLCVQVGRRSDRGPGLCS</sequence>
<comment type="caution">
    <text evidence="1">The sequence shown here is derived from an EMBL/GenBank/DDBJ whole genome shotgun (WGS) entry which is preliminary data.</text>
</comment>
<dbReference type="STRING" id="157733.AB986_19215"/>
<keyword evidence="2" id="KW-1185">Reference proteome</keyword>
<gene>
    <name evidence="1" type="ORF">AB986_19215</name>
</gene>
<dbReference type="Proteomes" id="UP000035996">
    <property type="component" value="Unassembled WGS sequence"/>
</dbReference>
<evidence type="ECO:0000313" key="1">
    <source>
        <dbReference type="EMBL" id="KMM36248.1"/>
    </source>
</evidence>
<protein>
    <submittedName>
        <fullName evidence="1">Uncharacterized protein</fullName>
    </submittedName>
</protein>
<name>A0A0J6CSR2_9BACL</name>
<reference evidence="1" key="1">
    <citation type="submission" date="2015-06" db="EMBL/GenBank/DDBJ databases">
        <authorList>
            <person name="Liu B."/>
            <person name="Wang J."/>
            <person name="Zhu Y."/>
            <person name="Liu G."/>
            <person name="Chen Q."/>
            <person name="Zheng C."/>
            <person name="Che J."/>
            <person name="Ge C."/>
            <person name="Shi H."/>
            <person name="Pan Z."/>
            <person name="Liu X."/>
        </authorList>
    </citation>
    <scope>NUCLEOTIDE SEQUENCE [LARGE SCALE GENOMIC DNA]</scope>
    <source>
        <strain evidence="1">DSM 16346</strain>
    </source>
</reference>
<evidence type="ECO:0000313" key="2">
    <source>
        <dbReference type="Proteomes" id="UP000035996"/>
    </source>
</evidence>